<evidence type="ECO:0000256" key="1">
    <source>
        <dbReference type="SAM" id="MobiDB-lite"/>
    </source>
</evidence>
<name>A0A0A9BXA2_ARUDO</name>
<feature type="region of interest" description="Disordered" evidence="1">
    <location>
        <begin position="127"/>
        <end position="147"/>
    </location>
</feature>
<organism evidence="2">
    <name type="scientific">Arundo donax</name>
    <name type="common">Giant reed</name>
    <name type="synonym">Donax arundinaceus</name>
    <dbReference type="NCBI Taxonomy" id="35708"/>
    <lineage>
        <taxon>Eukaryota</taxon>
        <taxon>Viridiplantae</taxon>
        <taxon>Streptophyta</taxon>
        <taxon>Embryophyta</taxon>
        <taxon>Tracheophyta</taxon>
        <taxon>Spermatophyta</taxon>
        <taxon>Magnoliopsida</taxon>
        <taxon>Liliopsida</taxon>
        <taxon>Poales</taxon>
        <taxon>Poaceae</taxon>
        <taxon>PACMAD clade</taxon>
        <taxon>Arundinoideae</taxon>
        <taxon>Arundineae</taxon>
        <taxon>Arundo</taxon>
    </lineage>
</organism>
<evidence type="ECO:0000313" key="2">
    <source>
        <dbReference type="EMBL" id="JAD63897.1"/>
    </source>
</evidence>
<feature type="region of interest" description="Disordered" evidence="1">
    <location>
        <begin position="1"/>
        <end position="96"/>
    </location>
</feature>
<accession>A0A0A9BXA2</accession>
<feature type="compositionally biased region" description="Basic residues" evidence="1">
    <location>
        <begin position="82"/>
        <end position="94"/>
    </location>
</feature>
<feature type="compositionally biased region" description="Gly residues" evidence="1">
    <location>
        <begin position="70"/>
        <end position="81"/>
    </location>
</feature>
<reference evidence="2" key="1">
    <citation type="submission" date="2014-09" db="EMBL/GenBank/DDBJ databases">
        <authorList>
            <person name="Magalhaes I.L.F."/>
            <person name="Oliveira U."/>
            <person name="Santos F.R."/>
            <person name="Vidigal T.H.D.A."/>
            <person name="Brescovit A.D."/>
            <person name="Santos A.J."/>
        </authorList>
    </citation>
    <scope>NUCLEOTIDE SEQUENCE</scope>
    <source>
        <tissue evidence="2">Shoot tissue taken approximately 20 cm above the soil surface</tissue>
    </source>
</reference>
<proteinExistence type="predicted"/>
<dbReference type="EMBL" id="GBRH01233998">
    <property type="protein sequence ID" value="JAD63897.1"/>
    <property type="molecule type" value="Transcribed_RNA"/>
</dbReference>
<protein>
    <submittedName>
        <fullName evidence="2">Uncharacterized protein</fullName>
    </submittedName>
</protein>
<sequence>MGRRARSTRVAGMQHGATLTDGGAGGKRLSRSDGRQWKLSRSRLPTALATPDEGGGARQRQRSPAAAVARGGGSDPGGGGRVRWRRRPRRRRRIPAAVATHDARWRGCSTAQREASLQGRHRELLKAGRRGGGDAGGRRGANRTKWRARGHFAAGGAEQWRDRCLVAKNFGFGSSYRR</sequence>
<dbReference type="AlphaFoldDB" id="A0A0A9BXA2"/>
<reference evidence="2" key="2">
    <citation type="journal article" date="2015" name="Data Brief">
        <title>Shoot transcriptome of the giant reed, Arundo donax.</title>
        <authorList>
            <person name="Barrero R.A."/>
            <person name="Guerrero F.D."/>
            <person name="Moolhuijzen P."/>
            <person name="Goolsby J.A."/>
            <person name="Tidwell J."/>
            <person name="Bellgard S.E."/>
            <person name="Bellgard M.I."/>
        </authorList>
    </citation>
    <scope>NUCLEOTIDE SEQUENCE</scope>
    <source>
        <tissue evidence="2">Shoot tissue taken approximately 20 cm above the soil surface</tissue>
    </source>
</reference>